<dbReference type="Proteomes" id="UP000092445">
    <property type="component" value="Unassembled WGS sequence"/>
</dbReference>
<dbReference type="EnsemblMetazoa" id="GPAI022576-RA">
    <property type="protein sequence ID" value="GPAI022576-PA"/>
    <property type="gene ID" value="GPAI022576"/>
</dbReference>
<evidence type="ECO:0000313" key="3">
    <source>
        <dbReference type="Proteomes" id="UP000092445"/>
    </source>
</evidence>
<dbReference type="AlphaFoldDB" id="A0A1A9ZRB5"/>
<evidence type="ECO:0000259" key="1">
    <source>
        <dbReference type="Pfam" id="PF00498"/>
    </source>
</evidence>
<organism evidence="2 3">
    <name type="scientific">Glossina pallidipes</name>
    <name type="common">Tsetse fly</name>
    <dbReference type="NCBI Taxonomy" id="7398"/>
    <lineage>
        <taxon>Eukaryota</taxon>
        <taxon>Metazoa</taxon>
        <taxon>Ecdysozoa</taxon>
        <taxon>Arthropoda</taxon>
        <taxon>Hexapoda</taxon>
        <taxon>Insecta</taxon>
        <taxon>Pterygota</taxon>
        <taxon>Neoptera</taxon>
        <taxon>Endopterygota</taxon>
        <taxon>Diptera</taxon>
        <taxon>Brachycera</taxon>
        <taxon>Muscomorpha</taxon>
        <taxon>Hippoboscoidea</taxon>
        <taxon>Glossinidae</taxon>
        <taxon>Glossina</taxon>
    </lineage>
</organism>
<keyword evidence="3" id="KW-1185">Reference proteome</keyword>
<dbReference type="InterPro" id="IPR000253">
    <property type="entry name" value="FHA_dom"/>
</dbReference>
<proteinExistence type="predicted"/>
<evidence type="ECO:0000313" key="2">
    <source>
        <dbReference type="EnsemblMetazoa" id="GPAI022576-PA"/>
    </source>
</evidence>
<dbReference type="Gene3D" id="2.60.200.20">
    <property type="match status" value="1"/>
</dbReference>
<dbReference type="SUPFAM" id="SSF49879">
    <property type="entry name" value="SMAD/FHA domain"/>
    <property type="match status" value="1"/>
</dbReference>
<dbReference type="Pfam" id="PF00498">
    <property type="entry name" value="FHA"/>
    <property type="match status" value="1"/>
</dbReference>
<reference evidence="3" key="1">
    <citation type="submission" date="2014-03" db="EMBL/GenBank/DDBJ databases">
        <authorList>
            <person name="Aksoy S."/>
            <person name="Warren W."/>
            <person name="Wilson R.K."/>
        </authorList>
    </citation>
    <scope>NUCLEOTIDE SEQUENCE [LARGE SCALE GENOMIC DNA]</scope>
    <source>
        <strain evidence="3">IAEA</strain>
    </source>
</reference>
<reference evidence="2" key="2">
    <citation type="submission" date="2020-05" db="UniProtKB">
        <authorList>
            <consortium name="EnsemblMetazoa"/>
        </authorList>
    </citation>
    <scope>IDENTIFICATION</scope>
    <source>
        <strain evidence="2">IAEA</strain>
    </source>
</reference>
<dbReference type="VEuPathDB" id="VectorBase:GPAI022576"/>
<feature type="domain" description="FHA" evidence="1">
    <location>
        <begin position="3"/>
        <end position="34"/>
    </location>
</feature>
<protein>
    <recommendedName>
        <fullName evidence="1">FHA domain-containing protein</fullName>
    </recommendedName>
</protein>
<name>A0A1A9ZRB5_GLOPL</name>
<accession>A0A1A9ZRB5</accession>
<dbReference type="InterPro" id="IPR008984">
    <property type="entry name" value="SMAD_FHA_dom_sf"/>
</dbReference>
<sequence>MKYHLDHALCSRVHAAFVYHKHLNIAYLVDLGSSINQGQFLSDIRDPHKCGNRAHYLERSAQLHYEYIVNLAAFRIPTISYAVDINDAPQHG</sequence>
<dbReference type="STRING" id="7398.A0A1A9ZRB5"/>